<dbReference type="EMBL" id="JAJJMB010000558">
    <property type="protein sequence ID" value="KAI3961869.1"/>
    <property type="molecule type" value="Genomic_DNA"/>
</dbReference>
<evidence type="ECO:0000313" key="1">
    <source>
        <dbReference type="EMBL" id="KAI3961869.1"/>
    </source>
</evidence>
<keyword evidence="2" id="KW-1185">Reference proteome</keyword>
<name>A0AAD4TKG1_9MAGN</name>
<dbReference type="AlphaFoldDB" id="A0AAD4TKG1"/>
<dbReference type="Proteomes" id="UP001202328">
    <property type="component" value="Unassembled WGS sequence"/>
</dbReference>
<protein>
    <submittedName>
        <fullName evidence="1">Uncharacterized protein</fullName>
    </submittedName>
</protein>
<reference evidence="1" key="1">
    <citation type="submission" date="2022-04" db="EMBL/GenBank/DDBJ databases">
        <title>A functionally conserved STORR gene fusion in Papaver species that diverged 16.8 million years ago.</title>
        <authorList>
            <person name="Catania T."/>
        </authorList>
    </citation>
    <scope>NUCLEOTIDE SEQUENCE</scope>
    <source>
        <strain evidence="1">S-188037</strain>
    </source>
</reference>
<evidence type="ECO:0000313" key="2">
    <source>
        <dbReference type="Proteomes" id="UP001202328"/>
    </source>
</evidence>
<organism evidence="1 2">
    <name type="scientific">Papaver atlanticum</name>
    <dbReference type="NCBI Taxonomy" id="357466"/>
    <lineage>
        <taxon>Eukaryota</taxon>
        <taxon>Viridiplantae</taxon>
        <taxon>Streptophyta</taxon>
        <taxon>Embryophyta</taxon>
        <taxon>Tracheophyta</taxon>
        <taxon>Spermatophyta</taxon>
        <taxon>Magnoliopsida</taxon>
        <taxon>Ranunculales</taxon>
        <taxon>Papaveraceae</taxon>
        <taxon>Papaveroideae</taxon>
        <taxon>Papaver</taxon>
    </lineage>
</organism>
<feature type="non-terminal residue" evidence="1">
    <location>
        <position position="61"/>
    </location>
</feature>
<proteinExistence type="predicted"/>
<gene>
    <name evidence="1" type="ORF">MKW98_022074</name>
</gene>
<sequence>DIIDIILVIVRHLFLMGYGFQTLHMQHTLLTNLDGCIYHYWWLVVGDKFTWRCFLSDDFIT</sequence>
<accession>A0AAD4TKG1</accession>
<comment type="caution">
    <text evidence="1">The sequence shown here is derived from an EMBL/GenBank/DDBJ whole genome shotgun (WGS) entry which is preliminary data.</text>
</comment>